<evidence type="ECO:0000313" key="3">
    <source>
        <dbReference type="EMBL" id="HIX73446.1"/>
    </source>
</evidence>
<dbReference type="PANTHER" id="PTHR12147:SF26">
    <property type="entry name" value="PEPTIDASE M28 DOMAIN-CONTAINING PROTEIN"/>
    <property type="match status" value="1"/>
</dbReference>
<feature type="domain" description="Peptidase M28" evidence="2">
    <location>
        <begin position="124"/>
        <end position="322"/>
    </location>
</feature>
<evidence type="ECO:0000313" key="4">
    <source>
        <dbReference type="Proteomes" id="UP000886740"/>
    </source>
</evidence>
<organism evidence="3 4">
    <name type="scientific">Candidatus Parabacteroides intestinipullorum</name>
    <dbReference type="NCBI Taxonomy" id="2838723"/>
    <lineage>
        <taxon>Bacteria</taxon>
        <taxon>Pseudomonadati</taxon>
        <taxon>Bacteroidota</taxon>
        <taxon>Bacteroidia</taxon>
        <taxon>Bacteroidales</taxon>
        <taxon>Tannerellaceae</taxon>
        <taxon>Parabacteroides</taxon>
    </lineage>
</organism>
<dbReference type="SUPFAM" id="SSF53187">
    <property type="entry name" value="Zn-dependent exopeptidases"/>
    <property type="match status" value="1"/>
</dbReference>
<comment type="caution">
    <text evidence="3">The sequence shown here is derived from an EMBL/GenBank/DDBJ whole genome shotgun (WGS) entry which is preliminary data.</text>
</comment>
<dbReference type="Pfam" id="PF04389">
    <property type="entry name" value="Peptidase_M28"/>
    <property type="match status" value="1"/>
</dbReference>
<gene>
    <name evidence="3" type="ORF">H9977_00070</name>
</gene>
<dbReference type="GO" id="GO:0008235">
    <property type="term" value="F:metalloexopeptidase activity"/>
    <property type="evidence" value="ECO:0007669"/>
    <property type="project" value="InterPro"/>
</dbReference>
<name>A0A9D1X6G5_9BACT</name>
<evidence type="ECO:0000256" key="1">
    <source>
        <dbReference type="SAM" id="SignalP"/>
    </source>
</evidence>
<keyword evidence="1" id="KW-0732">Signal</keyword>
<dbReference type="InterPro" id="IPR007484">
    <property type="entry name" value="Peptidase_M28"/>
</dbReference>
<reference evidence="3" key="1">
    <citation type="journal article" date="2021" name="PeerJ">
        <title>Extensive microbial diversity within the chicken gut microbiome revealed by metagenomics and culture.</title>
        <authorList>
            <person name="Gilroy R."/>
            <person name="Ravi A."/>
            <person name="Getino M."/>
            <person name="Pursley I."/>
            <person name="Horton D.L."/>
            <person name="Alikhan N.F."/>
            <person name="Baker D."/>
            <person name="Gharbi K."/>
            <person name="Hall N."/>
            <person name="Watson M."/>
            <person name="Adriaenssens E.M."/>
            <person name="Foster-Nyarko E."/>
            <person name="Jarju S."/>
            <person name="Secka A."/>
            <person name="Antonio M."/>
            <person name="Oren A."/>
            <person name="Chaudhuri R.R."/>
            <person name="La Ragione R."/>
            <person name="Hildebrand F."/>
            <person name="Pallen M.J."/>
        </authorList>
    </citation>
    <scope>NUCLEOTIDE SEQUENCE</scope>
    <source>
        <strain evidence="3">ChiGjej6B6-14162</strain>
    </source>
</reference>
<sequence length="337" mass="38127">MRKKRWTAMCLAIWGMIGPLAAQTPEERGLEVINRATAEAHIGFLADDDLLGREAGTREGRIAGDYIVANLKSLGIAPLDGSYYHPFEAYHLERQKRGARWQVEPDSIVKIKQTNAYQKMSLNNILGVIEGKNPNEIVIVGAHYDHLGLDPFLEGDQIYNGADDNASGVSAVLQIARAFVATGERPERTVIFAFWDGEEKGLLGSRHFTRSYPEIGKVKGYLNFDMIGRNNDESKPKHVVYFYTESHPAFGEWLKGDIKKYSLGLEPDYRPWDKPVGGSDNGSFARLEIPIIWYHTDAHPDYHQPSDHAERINWEKVVAITKASFLNMWYMANKKEF</sequence>
<proteinExistence type="predicted"/>
<dbReference type="Gene3D" id="3.40.630.10">
    <property type="entry name" value="Zn peptidases"/>
    <property type="match status" value="1"/>
</dbReference>
<evidence type="ECO:0000259" key="2">
    <source>
        <dbReference type="Pfam" id="PF04389"/>
    </source>
</evidence>
<dbReference type="InterPro" id="IPR045175">
    <property type="entry name" value="M28_fam"/>
</dbReference>
<protein>
    <submittedName>
        <fullName evidence="3">M20/M25/M40 family metallo-hydrolase</fullName>
    </submittedName>
</protein>
<dbReference type="Proteomes" id="UP000886740">
    <property type="component" value="Unassembled WGS sequence"/>
</dbReference>
<accession>A0A9D1X6G5</accession>
<dbReference type="PANTHER" id="PTHR12147">
    <property type="entry name" value="METALLOPEPTIDASE M28 FAMILY MEMBER"/>
    <property type="match status" value="1"/>
</dbReference>
<dbReference type="AlphaFoldDB" id="A0A9D1X6G5"/>
<feature type="chain" id="PRO_5039455720" evidence="1">
    <location>
        <begin position="23"/>
        <end position="337"/>
    </location>
</feature>
<dbReference type="EMBL" id="DXEL01000002">
    <property type="protein sequence ID" value="HIX73446.1"/>
    <property type="molecule type" value="Genomic_DNA"/>
</dbReference>
<reference evidence="3" key="2">
    <citation type="submission" date="2021-04" db="EMBL/GenBank/DDBJ databases">
        <authorList>
            <person name="Gilroy R."/>
        </authorList>
    </citation>
    <scope>NUCLEOTIDE SEQUENCE</scope>
    <source>
        <strain evidence="3">ChiGjej6B6-14162</strain>
    </source>
</reference>
<feature type="signal peptide" evidence="1">
    <location>
        <begin position="1"/>
        <end position="22"/>
    </location>
</feature>
<dbReference type="GO" id="GO:0006508">
    <property type="term" value="P:proteolysis"/>
    <property type="evidence" value="ECO:0007669"/>
    <property type="project" value="InterPro"/>
</dbReference>